<protein>
    <submittedName>
        <fullName evidence="13">Solute carrier family 25 member 51</fullName>
    </submittedName>
</protein>
<keyword evidence="8" id="KW-0496">Mitochondrion</keyword>
<keyword evidence="7" id="KW-1133">Transmembrane helix</keyword>
<evidence type="ECO:0000256" key="2">
    <source>
        <dbReference type="ARBA" id="ARBA00006375"/>
    </source>
</evidence>
<keyword evidence="3 11" id="KW-0813">Transport</keyword>
<evidence type="ECO:0000313" key="12">
    <source>
        <dbReference type="Proteomes" id="UP000025227"/>
    </source>
</evidence>
<keyword evidence="5" id="KW-0677">Repeat</keyword>
<comment type="similarity">
    <text evidence="2 11">Belongs to the mitochondrial carrier (TC 2.A.29) family.</text>
</comment>
<dbReference type="Proteomes" id="UP000025227">
    <property type="component" value="Unplaced"/>
</dbReference>
<evidence type="ECO:0000256" key="6">
    <source>
        <dbReference type="ARBA" id="ARBA00022792"/>
    </source>
</evidence>
<dbReference type="Pfam" id="PF00153">
    <property type="entry name" value="Mito_carr"/>
    <property type="match status" value="3"/>
</dbReference>
<proteinExistence type="inferred from homology"/>
<dbReference type="GO" id="GO:0051724">
    <property type="term" value="F:NAD transmembrane transporter activity"/>
    <property type="evidence" value="ECO:0007669"/>
    <property type="project" value="TreeGrafter"/>
</dbReference>
<dbReference type="InterPro" id="IPR052465">
    <property type="entry name" value="Mito_NAD+_Carrier"/>
</dbReference>
<evidence type="ECO:0000256" key="7">
    <source>
        <dbReference type="ARBA" id="ARBA00022989"/>
    </source>
</evidence>
<keyword evidence="12" id="KW-1185">Reference proteome</keyword>
<keyword evidence="4 10" id="KW-0812">Transmembrane</keyword>
<dbReference type="OrthoDB" id="2139348at2759"/>
<feature type="repeat" description="Solcar" evidence="10">
    <location>
        <begin position="101"/>
        <end position="185"/>
    </location>
</feature>
<feature type="repeat" description="Solcar" evidence="10">
    <location>
        <begin position="198"/>
        <end position="285"/>
    </location>
</feature>
<dbReference type="PANTHER" id="PTHR46131:SF1">
    <property type="entry name" value="SD08549P"/>
    <property type="match status" value="1"/>
</dbReference>
<dbReference type="PROSITE" id="PS50920">
    <property type="entry name" value="SOLCAR"/>
    <property type="match status" value="3"/>
</dbReference>
<dbReference type="InterPro" id="IPR018108">
    <property type="entry name" value="MCP_transmembrane"/>
</dbReference>
<dbReference type="GO" id="GO:0005743">
    <property type="term" value="C:mitochondrial inner membrane"/>
    <property type="evidence" value="ECO:0007669"/>
    <property type="project" value="UniProtKB-SubCell"/>
</dbReference>
<dbReference type="Gene3D" id="1.50.40.10">
    <property type="entry name" value="Mitochondrial carrier domain"/>
    <property type="match status" value="1"/>
</dbReference>
<dbReference type="PANTHER" id="PTHR46131">
    <property type="entry name" value="SD08549P"/>
    <property type="match status" value="1"/>
</dbReference>
<dbReference type="SUPFAM" id="SSF103506">
    <property type="entry name" value="Mitochondrial carrier"/>
    <property type="match status" value="1"/>
</dbReference>
<dbReference type="OMA" id="GCAFNTG"/>
<keyword evidence="6" id="KW-0999">Mitochondrion inner membrane</keyword>
<organism evidence="12 13">
    <name type="scientific">Haemonchus contortus</name>
    <name type="common">Barber pole worm</name>
    <dbReference type="NCBI Taxonomy" id="6289"/>
    <lineage>
        <taxon>Eukaryota</taxon>
        <taxon>Metazoa</taxon>
        <taxon>Ecdysozoa</taxon>
        <taxon>Nematoda</taxon>
        <taxon>Chromadorea</taxon>
        <taxon>Rhabditida</taxon>
        <taxon>Rhabditina</taxon>
        <taxon>Rhabditomorpha</taxon>
        <taxon>Strongyloidea</taxon>
        <taxon>Trichostrongylidae</taxon>
        <taxon>Haemonchus</taxon>
    </lineage>
</organism>
<evidence type="ECO:0000256" key="3">
    <source>
        <dbReference type="ARBA" id="ARBA00022448"/>
    </source>
</evidence>
<reference evidence="13" key="1">
    <citation type="submission" date="2020-12" db="UniProtKB">
        <authorList>
            <consortium name="WormBaseParasite"/>
        </authorList>
    </citation>
    <scope>IDENTIFICATION</scope>
    <source>
        <strain evidence="13">MHco3</strain>
    </source>
</reference>
<comment type="subcellular location">
    <subcellularLocation>
        <location evidence="1">Mitochondrion inner membrane</location>
        <topology evidence="1">Multi-pass membrane protein</topology>
    </subcellularLocation>
</comment>
<dbReference type="InterPro" id="IPR023395">
    <property type="entry name" value="MCP_dom_sf"/>
</dbReference>
<dbReference type="WBParaSite" id="HCON_00177460-00001">
    <property type="protein sequence ID" value="HCON_00177460-00001"/>
    <property type="gene ID" value="HCON_00177460"/>
</dbReference>
<evidence type="ECO:0000256" key="8">
    <source>
        <dbReference type="ARBA" id="ARBA00023128"/>
    </source>
</evidence>
<evidence type="ECO:0000256" key="11">
    <source>
        <dbReference type="RuleBase" id="RU000488"/>
    </source>
</evidence>
<evidence type="ECO:0000256" key="4">
    <source>
        <dbReference type="ARBA" id="ARBA00022692"/>
    </source>
</evidence>
<evidence type="ECO:0000256" key="10">
    <source>
        <dbReference type="PROSITE-ProRule" id="PRU00282"/>
    </source>
</evidence>
<evidence type="ECO:0000256" key="9">
    <source>
        <dbReference type="ARBA" id="ARBA00023136"/>
    </source>
</evidence>
<evidence type="ECO:0000256" key="1">
    <source>
        <dbReference type="ARBA" id="ARBA00004448"/>
    </source>
</evidence>
<sequence length="293" mass="33317">MLDNFENATGFPHADFLCGWGAGCVETCALFPSNKIIFRQQLHGFSAKSAWCQVKSEGIRRLYRGLLPPLMMRTSSRALMFGLYDEFQSLLACPHSPPNTSFSLCHAQAAFLAGICEAALCPLERVQVLLQTSAYHDRFKNTGQILRALRVHGYREYYRGLSVVLARNSLSNALFFTLKEPFKKTVVEIRPLRNQMIIQLVADFVSGAVLGASISTVFFPLNVVKNHMQSKVGVTFENPFYVFRLVWRKRQKSLRMLYLGVHLNFTRSLLAWGITNTVYELLRRSFKPCEDDT</sequence>
<accession>A0A7I5EEF5</accession>
<keyword evidence="9 10" id="KW-0472">Membrane</keyword>
<evidence type="ECO:0000313" key="13">
    <source>
        <dbReference type="WBParaSite" id="HCON_00177460-00001"/>
    </source>
</evidence>
<name>A0A7I5EEF5_HAECO</name>
<dbReference type="AlphaFoldDB" id="A0A7I5EEF5"/>
<evidence type="ECO:0000256" key="5">
    <source>
        <dbReference type="ARBA" id="ARBA00022737"/>
    </source>
</evidence>
<feature type="repeat" description="Solcar" evidence="10">
    <location>
        <begin position="10"/>
        <end position="90"/>
    </location>
</feature>